<dbReference type="GO" id="GO:0003723">
    <property type="term" value="F:RNA binding"/>
    <property type="evidence" value="ECO:0007669"/>
    <property type="project" value="UniProtKB-KW"/>
</dbReference>
<keyword evidence="2" id="KW-0547">Nucleotide-binding</keyword>
<evidence type="ECO:0000256" key="7">
    <source>
        <dbReference type="ARBA" id="ARBA00038041"/>
    </source>
</evidence>
<protein>
    <recommendedName>
        <fullName evidence="1">RNA helicase</fullName>
        <ecNumber evidence="1">3.6.4.13</ecNumber>
    </recommendedName>
</protein>
<dbReference type="GO" id="GO:0003724">
    <property type="term" value="F:RNA helicase activity"/>
    <property type="evidence" value="ECO:0007669"/>
    <property type="project" value="UniProtKB-EC"/>
</dbReference>
<dbReference type="PANTHER" id="PTHR47959">
    <property type="entry name" value="ATP-DEPENDENT RNA HELICASE RHLE-RELATED"/>
    <property type="match status" value="1"/>
</dbReference>
<reference evidence="14" key="1">
    <citation type="submission" date="2021-01" db="EMBL/GenBank/DDBJ databases">
        <authorList>
            <person name="Corre E."/>
            <person name="Pelletier E."/>
            <person name="Niang G."/>
            <person name="Scheremetjew M."/>
            <person name="Finn R."/>
            <person name="Kale V."/>
            <person name="Holt S."/>
            <person name="Cochrane G."/>
            <person name="Meng A."/>
            <person name="Brown T."/>
            <person name="Cohen L."/>
        </authorList>
    </citation>
    <scope>NUCLEOTIDE SEQUENCE</scope>
    <source>
        <strain evidence="14">NIES-2562</strain>
    </source>
</reference>
<dbReference type="EMBL" id="HBIB01005590">
    <property type="protein sequence ID" value="CAE0241194.1"/>
    <property type="molecule type" value="Transcribed_RNA"/>
</dbReference>
<dbReference type="GO" id="GO:0005829">
    <property type="term" value="C:cytosol"/>
    <property type="evidence" value="ECO:0007669"/>
    <property type="project" value="TreeGrafter"/>
</dbReference>
<dbReference type="PROSITE" id="PS51195">
    <property type="entry name" value="Q_MOTIF"/>
    <property type="match status" value="1"/>
</dbReference>
<dbReference type="PROSITE" id="PS51194">
    <property type="entry name" value="HELICASE_CTER"/>
    <property type="match status" value="1"/>
</dbReference>
<evidence type="ECO:0000256" key="3">
    <source>
        <dbReference type="ARBA" id="ARBA00022801"/>
    </source>
</evidence>
<feature type="region of interest" description="Disordered" evidence="10">
    <location>
        <begin position="349"/>
        <end position="417"/>
    </location>
</feature>
<dbReference type="AlphaFoldDB" id="A0A7S3CYQ8"/>
<dbReference type="Pfam" id="PF00270">
    <property type="entry name" value="DEAD"/>
    <property type="match status" value="1"/>
</dbReference>
<feature type="domain" description="DEAD-box RNA helicase Q" evidence="13">
    <location>
        <begin position="16"/>
        <end position="44"/>
    </location>
</feature>
<sequence length="686" mass="76545">MSRTPAPPPSMLDTSVTFEDLGLDPRLRKAVARMNLLHPSLIQAQSIPLALQGKDILARAKTGSGKTLAYALPVVQKLLSLKEAGALISSSTGVSALIVVPTKELVDQVRRVIKEVTHYCHDMVRVLPLASDQQMGAQKAKLMSARPDIIVGTPGRIAQHLRVKNISLQDTLEIIVIDEADLVLSYGNDEDVQYIAQSMPKTAQAYLMSATLNKDVEKLKNILLNNPIYLKVEDGKDGGKVPLSQYFIECDSEHKFVIVLAMMKLQLLVGKTIFFVNTIDRGFKLKLFLEKFGIRVTVLNSELPQNSRAHIIEEFNRGVFDYIIATDNDMAVADNDAIDLAEKLDDETFELVSDDEEGEEDMDEEEGEEEEMDQGEGEKEEEESHAERLKDKQASTSSTDAKQGKDKKSKSKKRHADIEYSASRGVDFKRVSVVINFDVPDTTRGYIHRIGRTARGGATGTAITFAEPHELAFIDQCREEQLKDAADKLKPTVQQKDGEVTLEAHHLVEGEILTPLPLNMNDVDNFKYRASDMLKSLTKTRIREARLKEIKNELLNSELLHSHFEDNPKDLNLINHDAPLQRGPTQSHLKAVPSYLVPASVKMERKRQKKGSRRGQIPDAIRAKARAKGDPLRTLEYAPADTAVRTEPKPELLPSMWTKRPSKDKKGFPSRGGKGGKGIKKTNKRR</sequence>
<keyword evidence="3" id="KW-0378">Hydrolase</keyword>
<dbReference type="InterPro" id="IPR001650">
    <property type="entry name" value="Helicase_C-like"/>
</dbReference>
<evidence type="ECO:0000259" key="12">
    <source>
        <dbReference type="PROSITE" id="PS51194"/>
    </source>
</evidence>
<name>A0A7S3CYQ8_9EUKA</name>
<dbReference type="InterPro" id="IPR027417">
    <property type="entry name" value="P-loop_NTPase"/>
</dbReference>
<evidence type="ECO:0000256" key="6">
    <source>
        <dbReference type="ARBA" id="ARBA00022884"/>
    </source>
</evidence>
<feature type="compositionally biased region" description="Basic residues" evidence="10">
    <location>
        <begin position="604"/>
        <end position="613"/>
    </location>
</feature>
<dbReference type="GO" id="GO:0016787">
    <property type="term" value="F:hydrolase activity"/>
    <property type="evidence" value="ECO:0007669"/>
    <property type="project" value="UniProtKB-KW"/>
</dbReference>
<dbReference type="InterPro" id="IPR011545">
    <property type="entry name" value="DEAD/DEAH_box_helicase_dom"/>
</dbReference>
<evidence type="ECO:0000259" key="13">
    <source>
        <dbReference type="PROSITE" id="PS51195"/>
    </source>
</evidence>
<organism evidence="14">
    <name type="scientific">Palpitomonas bilix</name>
    <dbReference type="NCBI Taxonomy" id="652834"/>
    <lineage>
        <taxon>Eukaryota</taxon>
        <taxon>Eukaryota incertae sedis</taxon>
    </lineage>
</organism>
<evidence type="ECO:0000256" key="10">
    <source>
        <dbReference type="SAM" id="MobiDB-lite"/>
    </source>
</evidence>
<evidence type="ECO:0000256" key="2">
    <source>
        <dbReference type="ARBA" id="ARBA00022741"/>
    </source>
</evidence>
<proteinExistence type="inferred from homology"/>
<dbReference type="EC" id="3.6.4.13" evidence="1"/>
<dbReference type="SUPFAM" id="SSF52540">
    <property type="entry name" value="P-loop containing nucleoside triphosphate hydrolases"/>
    <property type="match status" value="2"/>
</dbReference>
<dbReference type="PROSITE" id="PS51192">
    <property type="entry name" value="HELICASE_ATP_BIND_1"/>
    <property type="match status" value="1"/>
</dbReference>
<dbReference type="GO" id="GO:0005524">
    <property type="term" value="F:ATP binding"/>
    <property type="evidence" value="ECO:0007669"/>
    <property type="project" value="UniProtKB-KW"/>
</dbReference>
<keyword evidence="5" id="KW-0067">ATP-binding</keyword>
<evidence type="ECO:0000259" key="11">
    <source>
        <dbReference type="PROSITE" id="PS51192"/>
    </source>
</evidence>
<dbReference type="Gene3D" id="3.40.50.300">
    <property type="entry name" value="P-loop containing nucleotide triphosphate hydrolases"/>
    <property type="match status" value="2"/>
</dbReference>
<dbReference type="SMART" id="SM00487">
    <property type="entry name" value="DEXDc"/>
    <property type="match status" value="1"/>
</dbReference>
<feature type="compositionally biased region" description="Basic residues" evidence="10">
    <location>
        <begin position="677"/>
        <end position="686"/>
    </location>
</feature>
<keyword evidence="6" id="KW-0694">RNA-binding</keyword>
<dbReference type="InterPro" id="IPR014014">
    <property type="entry name" value="RNA_helicase_DEAD_Q_motif"/>
</dbReference>
<feature type="compositionally biased region" description="Acidic residues" evidence="10">
    <location>
        <begin position="349"/>
        <end position="384"/>
    </location>
</feature>
<dbReference type="CDD" id="cd17961">
    <property type="entry name" value="DEADc_DDX56"/>
    <property type="match status" value="1"/>
</dbReference>
<feature type="region of interest" description="Disordered" evidence="10">
    <location>
        <begin position="603"/>
        <end position="686"/>
    </location>
</feature>
<dbReference type="SMART" id="SM00490">
    <property type="entry name" value="HELICc"/>
    <property type="match status" value="1"/>
</dbReference>
<evidence type="ECO:0000313" key="14">
    <source>
        <dbReference type="EMBL" id="CAE0241194.1"/>
    </source>
</evidence>
<feature type="domain" description="Helicase C-terminal" evidence="12">
    <location>
        <begin position="242"/>
        <end position="497"/>
    </location>
</feature>
<evidence type="ECO:0000256" key="9">
    <source>
        <dbReference type="PROSITE-ProRule" id="PRU00552"/>
    </source>
</evidence>
<comment type="catalytic activity">
    <reaction evidence="8">
        <text>ATP + H2O = ADP + phosphate + H(+)</text>
        <dbReference type="Rhea" id="RHEA:13065"/>
        <dbReference type="ChEBI" id="CHEBI:15377"/>
        <dbReference type="ChEBI" id="CHEBI:15378"/>
        <dbReference type="ChEBI" id="CHEBI:30616"/>
        <dbReference type="ChEBI" id="CHEBI:43474"/>
        <dbReference type="ChEBI" id="CHEBI:456216"/>
        <dbReference type="EC" id="3.6.4.13"/>
    </reaction>
</comment>
<feature type="short sequence motif" description="Q motif" evidence="9">
    <location>
        <begin position="16"/>
        <end position="44"/>
    </location>
</feature>
<gene>
    <name evidence="14" type="ORF">PBIL07802_LOCUS3356</name>
</gene>
<accession>A0A7S3CYQ8</accession>
<dbReference type="InterPro" id="IPR014001">
    <property type="entry name" value="Helicase_ATP-bd"/>
</dbReference>
<dbReference type="PANTHER" id="PTHR47959:SF21">
    <property type="entry name" value="DEAD-BOX HELICASE 56"/>
    <property type="match status" value="1"/>
</dbReference>
<keyword evidence="4" id="KW-0347">Helicase</keyword>
<feature type="domain" description="Helicase ATP-binding" evidence="11">
    <location>
        <begin position="47"/>
        <end position="230"/>
    </location>
</feature>
<dbReference type="CDD" id="cd18787">
    <property type="entry name" value="SF2_C_DEAD"/>
    <property type="match status" value="1"/>
</dbReference>
<evidence type="ECO:0000256" key="4">
    <source>
        <dbReference type="ARBA" id="ARBA00022806"/>
    </source>
</evidence>
<dbReference type="Pfam" id="PF00271">
    <property type="entry name" value="Helicase_C"/>
    <property type="match status" value="2"/>
</dbReference>
<evidence type="ECO:0000256" key="5">
    <source>
        <dbReference type="ARBA" id="ARBA00022840"/>
    </source>
</evidence>
<evidence type="ECO:0000256" key="1">
    <source>
        <dbReference type="ARBA" id="ARBA00012552"/>
    </source>
</evidence>
<comment type="similarity">
    <text evidence="7">Belongs to the DEAD box helicase family. DDX56/DBP9 subfamily.</text>
</comment>
<dbReference type="InterPro" id="IPR050079">
    <property type="entry name" value="DEAD_box_RNA_helicase"/>
</dbReference>
<feature type="compositionally biased region" description="Basic residues" evidence="10">
    <location>
        <begin position="405"/>
        <end position="415"/>
    </location>
</feature>
<evidence type="ECO:0000256" key="8">
    <source>
        <dbReference type="ARBA" id="ARBA00047984"/>
    </source>
</evidence>